<protein>
    <recommendedName>
        <fullName evidence="6">Tyrosine-protein kinase ephrin type A/B receptor-like domain-containing protein</fullName>
    </recommendedName>
</protein>
<keyword evidence="5" id="KW-1185">Reference proteome</keyword>
<feature type="transmembrane region" description="Helical" evidence="3">
    <location>
        <begin position="697"/>
        <end position="721"/>
    </location>
</feature>
<keyword evidence="3" id="KW-1133">Transmembrane helix</keyword>
<sequence length="1157" mass="129121">MLFFDNFGPGRYNTETAQISESACQLCPIGKYSSVATATEDCSLCPYHSYSPARGAKACMPCEPGKNNLDQTASKCSDCPAGKSSKPGMWNSCPTNFTFYKSVCYQDLMTIEGTCESFGGSLCTSQELLIVDGTIGYNQSSSYCCRPPDFHGGDCELCKGNEYTPDAGYPICINCPSFQVPTKDKLGCQSASGYYTDVTIDGTMAFPTGEGVKPTTGTTLQSLELEPGYWRTSINDTLIRECPNPDFCIGGNVLNRTNSSLCYEGHEGPYCGACQSNYAMSQGKCVSCKGSKALTAVLISFAVIFGVIVSIYLYHYLKANRMFGESTPGEMKSMKARFNAIYISVKVQAKILASYFQITTSLAFNLDVFIDGFYLEFMKHLNFLNFDLGTVVPLGCMFEVNHISSLYSMTILSLVIIIGVYYRSYQLKKLNGKRKLSEGETDWAALLFNYLLVFTFLIFPTVSTKILHTFGCQEFTDNYHAQDVLQNSLRSDLNSQVNAPDEGDFLKIDLSLRCSDRWEGKGSGKWHDAGVVWAWLMVIVFPVGIPVAYLILMYNQRLDIDPGQNFLLGKRTAKRFDVKTRLWSFMEHKQKKKKKTRKLFCKTLKWVVADGFVDFSPSEVQQFIKKKEQEGEIGWTMVETMDGVEAMWCALFLRSKRETENPSLRQLQFLYETYEPRCWWFEVFETIRRLMLTGGLVLFNPGTAGQCVTALLIALMSMRVYAGYKPFIDDKHDTLAEAAQWQLYFTLLGSLCVRVNIYTETKQDKERFGDLLGVIQLGILILIVYQNFQKRRLREDGEGEEDVGVLDTLREIPGFKQLIYLGERFVGTFYSFTSKIVPDEAIDNMKQAFDDISASEVISGELMEQVMGIASGFFGKLKEKALDFAKRKVAQVEGTFKDAQAAKWQALEDEGVTDDFELVEKSLQAGFEALMELAKVPEEQRDVKKAVASSLEAAKGAVKDSIAEVMEEQKEKLREEVAERYRNFQEETKEKLITWVKDELKTFIEEELLPGELKTLDTTVEGPVEDNFIGEVKKKTLEKLEGVLDIFVKKVVGGAVDAIFTAASDPVKLAKDVRSMKLADITEGVKGFAAEVGDGIVEDSKALMVEDIEEFKEELMEDVGWDEKVELVDAAVGLKDEATGLLGGGEGGEEGGEGVGP</sequence>
<organism evidence="4 5">
    <name type="scientific">Triparma columacea</name>
    <dbReference type="NCBI Taxonomy" id="722753"/>
    <lineage>
        <taxon>Eukaryota</taxon>
        <taxon>Sar</taxon>
        <taxon>Stramenopiles</taxon>
        <taxon>Ochrophyta</taxon>
        <taxon>Bolidophyceae</taxon>
        <taxon>Parmales</taxon>
        <taxon>Triparmaceae</taxon>
        <taxon>Triparma</taxon>
    </lineage>
</organism>
<proteinExistence type="predicted"/>
<gene>
    <name evidence="4" type="ORF">TrCOL_g8538</name>
</gene>
<feature type="transmembrane region" description="Helical" evidence="3">
    <location>
        <begin position="293"/>
        <end position="317"/>
    </location>
</feature>
<feature type="transmembrane region" description="Helical" evidence="3">
    <location>
        <begin position="443"/>
        <end position="462"/>
    </location>
</feature>
<dbReference type="SMART" id="SM01411">
    <property type="entry name" value="Ephrin_rec_like"/>
    <property type="match status" value="2"/>
</dbReference>
<comment type="caution">
    <text evidence="4">The sequence shown here is derived from an EMBL/GenBank/DDBJ whole genome shotgun (WGS) entry which is preliminary data.</text>
</comment>
<keyword evidence="3" id="KW-0812">Transmembrane</keyword>
<dbReference type="OrthoDB" id="5950997at2759"/>
<feature type="transmembrane region" description="Helical" evidence="3">
    <location>
        <begin position="338"/>
        <end position="358"/>
    </location>
</feature>
<evidence type="ECO:0000256" key="2">
    <source>
        <dbReference type="SAM" id="MobiDB-lite"/>
    </source>
</evidence>
<feature type="coiled-coil region" evidence="1">
    <location>
        <begin position="959"/>
        <end position="990"/>
    </location>
</feature>
<keyword evidence="1" id="KW-0175">Coiled coil</keyword>
<evidence type="ECO:0000256" key="1">
    <source>
        <dbReference type="SAM" id="Coils"/>
    </source>
</evidence>
<feature type="transmembrane region" description="Helical" evidence="3">
    <location>
        <begin position="403"/>
        <end position="422"/>
    </location>
</feature>
<keyword evidence="3" id="KW-0472">Membrane</keyword>
<dbReference type="PANTHER" id="PTHR11319:SF35">
    <property type="entry name" value="OUTER MEMBRANE PROTEIN PMPC-RELATED"/>
    <property type="match status" value="1"/>
</dbReference>
<dbReference type="AlphaFoldDB" id="A0A9W7GK48"/>
<dbReference type="EMBL" id="BRYA01000248">
    <property type="protein sequence ID" value="GMI45467.1"/>
    <property type="molecule type" value="Genomic_DNA"/>
</dbReference>
<evidence type="ECO:0000313" key="4">
    <source>
        <dbReference type="EMBL" id="GMI45467.1"/>
    </source>
</evidence>
<dbReference type="PANTHER" id="PTHR11319">
    <property type="entry name" value="G PROTEIN-COUPLED RECEPTOR-RELATED"/>
    <property type="match status" value="1"/>
</dbReference>
<feature type="compositionally biased region" description="Acidic residues" evidence="2">
    <location>
        <begin position="1147"/>
        <end position="1157"/>
    </location>
</feature>
<feature type="transmembrane region" description="Helical" evidence="3">
    <location>
        <begin position="771"/>
        <end position="788"/>
    </location>
</feature>
<reference evidence="5" key="1">
    <citation type="journal article" date="2023" name="Commun. Biol.">
        <title>Genome analysis of Parmales, the sister group of diatoms, reveals the evolutionary specialization of diatoms from phago-mixotrophs to photoautotrophs.</title>
        <authorList>
            <person name="Ban H."/>
            <person name="Sato S."/>
            <person name="Yoshikawa S."/>
            <person name="Yamada K."/>
            <person name="Nakamura Y."/>
            <person name="Ichinomiya M."/>
            <person name="Sato N."/>
            <person name="Blanc-Mathieu R."/>
            <person name="Endo H."/>
            <person name="Kuwata A."/>
            <person name="Ogata H."/>
        </authorList>
    </citation>
    <scope>NUCLEOTIDE SEQUENCE [LARGE SCALE GENOMIC DNA]</scope>
</reference>
<evidence type="ECO:0000256" key="3">
    <source>
        <dbReference type="SAM" id="Phobius"/>
    </source>
</evidence>
<dbReference type="Proteomes" id="UP001165065">
    <property type="component" value="Unassembled WGS sequence"/>
</dbReference>
<evidence type="ECO:0000313" key="5">
    <source>
        <dbReference type="Proteomes" id="UP001165065"/>
    </source>
</evidence>
<feature type="transmembrane region" description="Helical" evidence="3">
    <location>
        <begin position="741"/>
        <end position="759"/>
    </location>
</feature>
<dbReference type="Gene3D" id="2.10.50.10">
    <property type="entry name" value="Tumor Necrosis Factor Receptor, subunit A, domain 2"/>
    <property type="match status" value="1"/>
</dbReference>
<feature type="transmembrane region" description="Helical" evidence="3">
    <location>
        <begin position="532"/>
        <end position="552"/>
    </location>
</feature>
<feature type="region of interest" description="Disordered" evidence="2">
    <location>
        <begin position="1138"/>
        <end position="1157"/>
    </location>
</feature>
<name>A0A9W7GK48_9STRA</name>
<accession>A0A9W7GK48</accession>
<evidence type="ECO:0008006" key="6">
    <source>
        <dbReference type="Google" id="ProtNLM"/>
    </source>
</evidence>